<evidence type="ECO:0000256" key="1">
    <source>
        <dbReference type="SAM" id="Phobius"/>
    </source>
</evidence>
<accession>A0A2R5GSD0</accession>
<keyword evidence="3" id="KW-1185">Reference proteome</keyword>
<organism evidence="2 3">
    <name type="scientific">Hondaea fermentalgiana</name>
    <dbReference type="NCBI Taxonomy" id="2315210"/>
    <lineage>
        <taxon>Eukaryota</taxon>
        <taxon>Sar</taxon>
        <taxon>Stramenopiles</taxon>
        <taxon>Bigyra</taxon>
        <taxon>Labyrinthulomycetes</taxon>
        <taxon>Thraustochytrida</taxon>
        <taxon>Thraustochytriidae</taxon>
        <taxon>Hondaea</taxon>
    </lineage>
</organism>
<comment type="caution">
    <text evidence="2">The sequence shown here is derived from an EMBL/GenBank/DDBJ whole genome shotgun (WGS) entry which is preliminary data.</text>
</comment>
<proteinExistence type="predicted"/>
<keyword evidence="1" id="KW-1133">Transmembrane helix</keyword>
<reference evidence="2 3" key="1">
    <citation type="submission" date="2017-12" db="EMBL/GenBank/DDBJ databases">
        <title>Sequencing, de novo assembly and annotation of complete genome of a new Thraustochytrid species, strain FCC1311.</title>
        <authorList>
            <person name="Sedici K."/>
            <person name="Godart F."/>
            <person name="Aiese Cigliano R."/>
            <person name="Sanseverino W."/>
            <person name="Barakat M."/>
            <person name="Ortet P."/>
            <person name="Marechal E."/>
            <person name="Cagnac O."/>
            <person name="Amato A."/>
        </authorList>
    </citation>
    <scope>NUCLEOTIDE SEQUENCE [LARGE SCALE GENOMIC DNA]</scope>
</reference>
<feature type="transmembrane region" description="Helical" evidence="1">
    <location>
        <begin position="61"/>
        <end position="82"/>
    </location>
</feature>
<dbReference type="Proteomes" id="UP000241890">
    <property type="component" value="Unassembled WGS sequence"/>
</dbReference>
<keyword evidence="1" id="KW-0812">Transmembrane</keyword>
<evidence type="ECO:0000313" key="3">
    <source>
        <dbReference type="Proteomes" id="UP000241890"/>
    </source>
</evidence>
<sequence>MLRQTIVRAARVQQAGARKMSTQAAEKFPLKGMSEGGHPQVLQRDPPVMEKWFNAKASPEILPIIGIVGFALGLATYKTFVVDGMSKPFVKRL</sequence>
<evidence type="ECO:0000313" key="2">
    <source>
        <dbReference type="EMBL" id="GBG33787.1"/>
    </source>
</evidence>
<keyword evidence="1" id="KW-0472">Membrane</keyword>
<dbReference type="InParanoid" id="A0A2R5GSD0"/>
<dbReference type="AlphaFoldDB" id="A0A2R5GSD0"/>
<gene>
    <name evidence="2" type="ORF">FCC1311_100102</name>
</gene>
<protein>
    <submittedName>
        <fullName evidence="2">Uncharacterized protein</fullName>
    </submittedName>
</protein>
<dbReference type="OrthoDB" id="5511684at2759"/>
<name>A0A2R5GSD0_9STRA</name>
<dbReference type="EMBL" id="BEYU01000170">
    <property type="protein sequence ID" value="GBG33787.1"/>
    <property type="molecule type" value="Genomic_DNA"/>
</dbReference>